<dbReference type="PROSITE" id="PS50297">
    <property type="entry name" value="ANK_REP_REGION"/>
    <property type="match status" value="2"/>
</dbReference>
<dbReference type="SMART" id="SM00248">
    <property type="entry name" value="ANK"/>
    <property type="match status" value="2"/>
</dbReference>
<feature type="repeat" description="ANK" evidence="3">
    <location>
        <begin position="61"/>
        <end position="96"/>
    </location>
</feature>
<dbReference type="PROSITE" id="PS50088">
    <property type="entry name" value="ANK_REPEAT"/>
    <property type="match status" value="2"/>
</dbReference>
<dbReference type="Gene3D" id="1.25.40.20">
    <property type="entry name" value="Ankyrin repeat-containing domain"/>
    <property type="match status" value="1"/>
</dbReference>
<evidence type="ECO:0000256" key="2">
    <source>
        <dbReference type="ARBA" id="ARBA00023043"/>
    </source>
</evidence>
<proteinExistence type="predicted"/>
<dbReference type="InterPro" id="IPR051637">
    <property type="entry name" value="Ank_repeat_dom-contain_49"/>
</dbReference>
<accession>A0ABW4KWD8</accession>
<evidence type="ECO:0000256" key="1">
    <source>
        <dbReference type="ARBA" id="ARBA00022737"/>
    </source>
</evidence>
<dbReference type="SUPFAM" id="SSF48403">
    <property type="entry name" value="Ankyrin repeat"/>
    <property type="match status" value="1"/>
</dbReference>
<dbReference type="InterPro" id="IPR002110">
    <property type="entry name" value="Ankyrin_rpt"/>
</dbReference>
<dbReference type="RefSeq" id="WP_255507827.1">
    <property type="nucleotide sequence ID" value="NZ_JBHUEJ010000034.1"/>
</dbReference>
<dbReference type="PANTHER" id="PTHR24180:SF45">
    <property type="entry name" value="POLY [ADP-RIBOSE] POLYMERASE TANKYRASE"/>
    <property type="match status" value="1"/>
</dbReference>
<keyword evidence="5" id="KW-1185">Reference proteome</keyword>
<dbReference type="Pfam" id="PF12796">
    <property type="entry name" value="Ank_2"/>
    <property type="match status" value="1"/>
</dbReference>
<evidence type="ECO:0000256" key="3">
    <source>
        <dbReference type="PROSITE-ProRule" id="PRU00023"/>
    </source>
</evidence>
<keyword evidence="1" id="KW-0677">Repeat</keyword>
<reference evidence="5" key="1">
    <citation type="journal article" date="2019" name="Int. J. Syst. Evol. Microbiol.">
        <title>The Global Catalogue of Microorganisms (GCM) 10K type strain sequencing project: providing services to taxonomists for standard genome sequencing and annotation.</title>
        <authorList>
            <consortium name="The Broad Institute Genomics Platform"/>
            <consortium name="The Broad Institute Genome Sequencing Center for Infectious Disease"/>
            <person name="Wu L."/>
            <person name="Ma J."/>
        </authorList>
    </citation>
    <scope>NUCLEOTIDE SEQUENCE [LARGE SCALE GENOMIC DNA]</scope>
    <source>
        <strain evidence="5">LMG 29247</strain>
    </source>
</reference>
<dbReference type="EMBL" id="JBHUEJ010000034">
    <property type="protein sequence ID" value="MFD1711828.1"/>
    <property type="molecule type" value="Genomic_DNA"/>
</dbReference>
<comment type="caution">
    <text evidence="4">The sequence shown here is derived from an EMBL/GenBank/DDBJ whole genome shotgun (WGS) entry which is preliminary data.</text>
</comment>
<dbReference type="PANTHER" id="PTHR24180">
    <property type="entry name" value="CYCLIN-DEPENDENT KINASE INHIBITOR 2C-RELATED"/>
    <property type="match status" value="1"/>
</dbReference>
<evidence type="ECO:0000313" key="5">
    <source>
        <dbReference type="Proteomes" id="UP001597304"/>
    </source>
</evidence>
<dbReference type="Proteomes" id="UP001597304">
    <property type="component" value="Unassembled WGS sequence"/>
</dbReference>
<organism evidence="4 5">
    <name type="scientific">Ottowia flava</name>
    <dbReference type="NCBI Taxonomy" id="2675430"/>
    <lineage>
        <taxon>Bacteria</taxon>
        <taxon>Pseudomonadati</taxon>
        <taxon>Pseudomonadota</taxon>
        <taxon>Betaproteobacteria</taxon>
        <taxon>Burkholderiales</taxon>
        <taxon>Comamonadaceae</taxon>
        <taxon>Ottowia</taxon>
    </lineage>
</organism>
<dbReference type="InterPro" id="IPR036770">
    <property type="entry name" value="Ankyrin_rpt-contain_sf"/>
</dbReference>
<sequence>MLASGDEAQWQALEELVDRFPHGVDAFVGRHWITNATDCGSVASVRWMLTRGIDLHFQDDEGYTPLHSALKRAQPARYELLDILLAAGAQVNAKGVSGWAPAHMAAVRDDVQALRILVRHGADLSSRTEVDHRGTPLEEARRYGRSREAVAFLASLDGPNAKGRR</sequence>
<gene>
    <name evidence="4" type="ORF">ACFSF0_14525</name>
</gene>
<evidence type="ECO:0000313" key="4">
    <source>
        <dbReference type="EMBL" id="MFD1711828.1"/>
    </source>
</evidence>
<name>A0ABW4KWD8_9BURK</name>
<keyword evidence="2 3" id="KW-0040">ANK repeat</keyword>
<feature type="repeat" description="ANK" evidence="3">
    <location>
        <begin position="97"/>
        <end position="129"/>
    </location>
</feature>
<protein>
    <submittedName>
        <fullName evidence="4">Ankyrin repeat domain-containing protein</fullName>
    </submittedName>
</protein>